<dbReference type="Pfam" id="PF05103">
    <property type="entry name" value="DivIVA"/>
    <property type="match status" value="1"/>
</dbReference>
<evidence type="ECO:0000256" key="2">
    <source>
        <dbReference type="SAM" id="MobiDB-lite"/>
    </source>
</evidence>
<dbReference type="RefSeq" id="WP_154519376.1">
    <property type="nucleotide sequence ID" value="NZ_VUMT01000012.1"/>
</dbReference>
<feature type="region of interest" description="Disordered" evidence="2">
    <location>
        <begin position="334"/>
        <end position="353"/>
    </location>
</feature>
<comment type="caution">
    <text evidence="3">The sequence shown here is derived from an EMBL/GenBank/DDBJ whole genome shotgun (WGS) entry which is preliminary data.</text>
</comment>
<accession>A0A6L5Y0M9</accession>
<keyword evidence="4" id="KW-1185">Reference proteome</keyword>
<feature type="coiled-coil region" evidence="1">
    <location>
        <begin position="27"/>
        <end position="78"/>
    </location>
</feature>
<proteinExistence type="predicted"/>
<organism evidence="3 4">
    <name type="scientific">Velocimicrobium porci</name>
    <dbReference type="NCBI Taxonomy" id="2606634"/>
    <lineage>
        <taxon>Bacteria</taxon>
        <taxon>Bacillati</taxon>
        <taxon>Bacillota</taxon>
        <taxon>Clostridia</taxon>
        <taxon>Lachnospirales</taxon>
        <taxon>Lachnospiraceae</taxon>
        <taxon>Velocimicrobium</taxon>
    </lineage>
</organism>
<name>A0A6L5Y0M9_9FIRM</name>
<dbReference type="PANTHER" id="PTHR35794">
    <property type="entry name" value="CELL DIVISION PROTEIN DIVIVA"/>
    <property type="match status" value="1"/>
</dbReference>
<dbReference type="EMBL" id="VUMT01000012">
    <property type="protein sequence ID" value="MSS63968.1"/>
    <property type="molecule type" value="Genomic_DNA"/>
</dbReference>
<reference evidence="3 4" key="1">
    <citation type="submission" date="2019-08" db="EMBL/GenBank/DDBJ databases">
        <title>In-depth cultivation of the pig gut microbiome towards novel bacterial diversity and tailored functional studies.</title>
        <authorList>
            <person name="Wylensek D."/>
            <person name="Hitch T.C.A."/>
            <person name="Clavel T."/>
        </authorList>
    </citation>
    <scope>NUCLEOTIDE SEQUENCE [LARGE SCALE GENOMIC DNA]</scope>
    <source>
        <strain evidence="3 4">WCA-693-APC-MOT-I</strain>
    </source>
</reference>
<gene>
    <name evidence="3" type="ORF">FYJ58_08790</name>
</gene>
<sequence>MLTPVEMQNRPLKTGRGYKKNEMDEFLEEVFKDYEQLYKENLELKDKLSVLSDGLQYYKDLEKTLQKTLVVAEKAAEETKNASISKANAIEQKAQAQARYIIEDAKKQAEKIHNQTVTLLQQYENYRSQYKQLVSAQLELMESDAFHLRLNNIADTPDFLKEEETKNADIKIPNINKSRAVEPEITSPEEEIKDEKSDDTIPVINIPDIDIPEVNIPKIEMPEMESTEMVRKAPDSADVEQKPIVVESTTHVEQSNNNTNISHSEQKNEDLTLNEIVKKELTENISSINSSSLEAFAPEKKPIRQEAKTELKRPDKIRITRPERLYIHKKITSSQETSVQEKNDNFDDTFEFL</sequence>
<protein>
    <submittedName>
        <fullName evidence="3">DivIVA domain-containing protein</fullName>
    </submittedName>
</protein>
<keyword evidence="1" id="KW-0175">Coiled coil</keyword>
<dbReference type="AlphaFoldDB" id="A0A6L5Y0M9"/>
<dbReference type="InterPro" id="IPR007793">
    <property type="entry name" value="DivIVA_fam"/>
</dbReference>
<evidence type="ECO:0000313" key="3">
    <source>
        <dbReference type="EMBL" id="MSS63968.1"/>
    </source>
</evidence>
<dbReference type="PANTHER" id="PTHR35794:SF2">
    <property type="entry name" value="CELL DIVISION PROTEIN DIVIVA"/>
    <property type="match status" value="1"/>
</dbReference>
<dbReference type="Proteomes" id="UP000482209">
    <property type="component" value="Unassembled WGS sequence"/>
</dbReference>
<dbReference type="Gene3D" id="6.10.250.660">
    <property type="match status" value="1"/>
</dbReference>
<evidence type="ECO:0000256" key="1">
    <source>
        <dbReference type="SAM" id="Coils"/>
    </source>
</evidence>
<evidence type="ECO:0000313" key="4">
    <source>
        <dbReference type="Proteomes" id="UP000482209"/>
    </source>
</evidence>